<accession>A0ABM0GVP0</accession>
<name>A0ABM0GVP0_SACKO</name>
<sequence>MYQKQAITWPQLIRLVENDVGIGREAVLRKLPKITHEHLYLTPSLRMRVKPAAQSWDKVRVQESQHYIHTAVRTIGVLSGWRKSFWHFLIWEAECLATPNLTLTEKRKMCLSIQTLEGYRITVNSFLKLGKELLNIDGVKYFLTEKLFYLHERSRYRRREIFTFFLIFQKLIKRLL</sequence>
<organism evidence="1 2">
    <name type="scientific">Saccoglossus kowalevskii</name>
    <name type="common">Acorn worm</name>
    <dbReference type="NCBI Taxonomy" id="10224"/>
    <lineage>
        <taxon>Eukaryota</taxon>
        <taxon>Metazoa</taxon>
        <taxon>Hemichordata</taxon>
        <taxon>Enteropneusta</taxon>
        <taxon>Harrimaniidae</taxon>
        <taxon>Saccoglossus</taxon>
    </lineage>
</organism>
<evidence type="ECO:0000313" key="1">
    <source>
        <dbReference type="Proteomes" id="UP000694865"/>
    </source>
</evidence>
<proteinExistence type="predicted"/>
<gene>
    <name evidence="2" type="primary">LOC100367135</name>
</gene>
<dbReference type="GeneID" id="100367135"/>
<keyword evidence="1" id="KW-1185">Reference proteome</keyword>
<protein>
    <submittedName>
        <fullName evidence="2">Uncharacterized protein LOC100367135</fullName>
    </submittedName>
</protein>
<evidence type="ECO:0000313" key="2">
    <source>
        <dbReference type="RefSeq" id="XP_002738341.1"/>
    </source>
</evidence>
<reference evidence="2" key="1">
    <citation type="submission" date="2025-08" db="UniProtKB">
        <authorList>
            <consortium name="RefSeq"/>
        </authorList>
    </citation>
    <scope>IDENTIFICATION</scope>
    <source>
        <tissue evidence="2">Testes</tissue>
    </source>
</reference>
<dbReference type="Proteomes" id="UP000694865">
    <property type="component" value="Unplaced"/>
</dbReference>
<dbReference type="RefSeq" id="XP_002738341.1">
    <property type="nucleotide sequence ID" value="XM_002738295.1"/>
</dbReference>